<evidence type="ECO:0000256" key="1">
    <source>
        <dbReference type="ARBA" id="ARBA00007162"/>
    </source>
</evidence>
<evidence type="ECO:0000313" key="5">
    <source>
        <dbReference type="Proteomes" id="UP000031977"/>
    </source>
</evidence>
<name>A0A0C3I968_9VIBR</name>
<dbReference type="NCBIfam" id="TIGR01098">
    <property type="entry name" value="3A0109s03R"/>
    <property type="match status" value="1"/>
</dbReference>
<accession>A0A0C3I968</accession>
<evidence type="ECO:0000313" key="4">
    <source>
        <dbReference type="EMBL" id="KIN10867.1"/>
    </source>
</evidence>
<dbReference type="GO" id="GO:0055085">
    <property type="term" value="P:transmembrane transport"/>
    <property type="evidence" value="ECO:0007669"/>
    <property type="project" value="InterPro"/>
</dbReference>
<dbReference type="PANTHER" id="PTHR35841">
    <property type="entry name" value="PHOSPHONATES-BINDING PERIPLASMIC PROTEIN"/>
    <property type="match status" value="1"/>
</dbReference>
<dbReference type="GO" id="GO:0015716">
    <property type="term" value="P:organic phosphonate transport"/>
    <property type="evidence" value="ECO:0007669"/>
    <property type="project" value="InterPro"/>
</dbReference>
<dbReference type="NCBIfam" id="TIGR03431">
    <property type="entry name" value="PhnD"/>
    <property type="match status" value="1"/>
</dbReference>
<organism evidence="4 5">
    <name type="scientific">Vibrio mytili</name>
    <dbReference type="NCBI Taxonomy" id="50718"/>
    <lineage>
        <taxon>Bacteria</taxon>
        <taxon>Pseudomonadati</taxon>
        <taxon>Pseudomonadota</taxon>
        <taxon>Gammaproteobacteria</taxon>
        <taxon>Vibrionales</taxon>
        <taxon>Vibrionaceae</taxon>
        <taxon>Vibrio</taxon>
    </lineage>
</organism>
<dbReference type="InterPro" id="IPR005770">
    <property type="entry name" value="PhnD"/>
</dbReference>
<dbReference type="RefSeq" id="WP_041155416.1">
    <property type="nucleotide sequence ID" value="NZ_CBCRVP010000005.1"/>
</dbReference>
<proteinExistence type="inferred from homology"/>
<dbReference type="GO" id="GO:0043190">
    <property type="term" value="C:ATP-binding cassette (ABC) transporter complex"/>
    <property type="evidence" value="ECO:0007669"/>
    <property type="project" value="InterPro"/>
</dbReference>
<comment type="similarity">
    <text evidence="1">Belongs to the phosphate/phosphite/phosphonate binding protein family.</text>
</comment>
<dbReference type="Proteomes" id="UP000031977">
    <property type="component" value="Unassembled WGS sequence"/>
</dbReference>
<reference evidence="4 5" key="1">
    <citation type="submission" date="2015-01" db="EMBL/GenBank/DDBJ databases">
        <title>Draft genome of Vibrio mytili type strain CAIM 528.</title>
        <authorList>
            <person name="Gonzalez-Castillo A."/>
            <person name="Gomez-Gil B."/>
            <person name="Enciso-Ibarra J."/>
        </authorList>
    </citation>
    <scope>NUCLEOTIDE SEQUENCE [LARGE SCALE GENOMIC DNA]</scope>
    <source>
        <strain evidence="4 5">CAIM 528</strain>
    </source>
</reference>
<dbReference type="Pfam" id="PF12974">
    <property type="entry name" value="Phosphonate-bd"/>
    <property type="match status" value="1"/>
</dbReference>
<keyword evidence="2 3" id="KW-0732">Signal</keyword>
<feature type="signal peptide" evidence="3">
    <location>
        <begin position="1"/>
        <end position="21"/>
    </location>
</feature>
<dbReference type="STRING" id="50718.SU60_10170"/>
<comment type="caution">
    <text evidence="4">The sequence shown here is derived from an EMBL/GenBank/DDBJ whole genome shotgun (WGS) entry which is preliminary data.</text>
</comment>
<protein>
    <submittedName>
        <fullName evidence="4">Phosphonate ABC transporter substrate-binding protein</fullName>
    </submittedName>
</protein>
<sequence>MNKLLYVGMAVAAAITFNANAAAPKEINLGILGGQNAADQIGDNQCVSDFLNAELGVETKIRNSSDYNAVIQGLLGEKIDLVVNMSPKSYAEVYLNDPKAVDIVGITVDNTDNSRGYHSVILVKEDSPYQSIEDLKGKVFSFADPNSTSGFLIPNNQLTKKLGGNMDNQFDGFFKSVGFSGGHEQDIVGVLNGQFDAAVTWSSMVGDADKGYTAGALTRYIEQDPELMNKVRIIWKSPLIANGPTIVSNRLDPDFKNDLVTAVKKLAKEENECFSKAAGGSLHLEDTTVAEYQSIIDLVKATKFAQR</sequence>
<dbReference type="PANTHER" id="PTHR35841:SF1">
    <property type="entry name" value="PHOSPHONATES-BINDING PERIPLASMIC PROTEIN"/>
    <property type="match status" value="1"/>
</dbReference>
<dbReference type="SUPFAM" id="SSF53850">
    <property type="entry name" value="Periplasmic binding protein-like II"/>
    <property type="match status" value="1"/>
</dbReference>
<gene>
    <name evidence="4" type="ORF">SU60_10170</name>
</gene>
<dbReference type="AlphaFoldDB" id="A0A0C3I968"/>
<dbReference type="OrthoDB" id="5318791at2"/>
<evidence type="ECO:0000256" key="3">
    <source>
        <dbReference type="SAM" id="SignalP"/>
    </source>
</evidence>
<evidence type="ECO:0000256" key="2">
    <source>
        <dbReference type="ARBA" id="ARBA00022729"/>
    </source>
</evidence>
<dbReference type="InterPro" id="IPR017797">
    <property type="entry name" value="Phosphnate-bd"/>
</dbReference>
<dbReference type="Gene3D" id="3.40.190.10">
    <property type="entry name" value="Periplasmic binding protein-like II"/>
    <property type="match status" value="2"/>
</dbReference>
<feature type="chain" id="PRO_5002165888" evidence="3">
    <location>
        <begin position="22"/>
        <end position="307"/>
    </location>
</feature>
<dbReference type="EMBL" id="JXOK01000037">
    <property type="protein sequence ID" value="KIN10867.1"/>
    <property type="molecule type" value="Genomic_DNA"/>
</dbReference>
<dbReference type="CDD" id="cd01071">
    <property type="entry name" value="PBP2_PhnD_like"/>
    <property type="match status" value="1"/>
</dbReference>
<keyword evidence="5" id="KW-1185">Reference proteome</keyword>